<gene>
    <name evidence="1" type="ORF">OG699_38115</name>
</gene>
<organism evidence="1">
    <name type="scientific">Streptomyces sp. NBC_01393</name>
    <dbReference type="NCBI Taxonomy" id="2903851"/>
    <lineage>
        <taxon>Bacteria</taxon>
        <taxon>Bacillati</taxon>
        <taxon>Actinomycetota</taxon>
        <taxon>Actinomycetes</taxon>
        <taxon>Kitasatosporales</taxon>
        <taxon>Streptomycetaceae</taxon>
        <taxon>Streptomyces</taxon>
    </lineage>
</organism>
<sequence length="412" mass="46400">MSAFTDSLDIEWVQKILMDPTVGHEAAAADLTFNGIDTSETAVRRWRKANGYQRAILVPLGKEPKGLNTLPVEGTPEAVAENEELRERVEALTSDNRRLFQQFTKAKLRGDQYIEAIYSAARDAAQFVGATPVTPPAHDKRTNPAEVALWHLTDWQGGKRTETYDRPIMHKRIATFVDKAREITEIQRADHPVRKAVLLFTGDMVEGVSIFPGQVWELDGTLFEQMFDVADLMIWTIKQALITYEEVEVVAEWGNHGRLGRKGDGIKASDNVDRMVYNIVKERLAHESRLTKFQTSGDWYQNFSIGNYTAMAIHGDEIKSFGGNIPAYGILRKANQWASGVLPAFRDLYIGHYHQSMQLQLANGGSVFMTGSPESDNIYAHEFVAATGDPSQRLHFINPEKGRVTSEYRIWL</sequence>
<dbReference type="SUPFAM" id="SSF56300">
    <property type="entry name" value="Metallo-dependent phosphatases"/>
    <property type="match status" value="1"/>
</dbReference>
<evidence type="ECO:0000313" key="1">
    <source>
        <dbReference type="EMBL" id="WTZ13276.1"/>
    </source>
</evidence>
<dbReference type="InterPro" id="IPR029052">
    <property type="entry name" value="Metallo-depent_PP-like"/>
</dbReference>
<reference evidence="1" key="1">
    <citation type="submission" date="2022-10" db="EMBL/GenBank/DDBJ databases">
        <title>The complete genomes of actinobacterial strains from the NBC collection.</title>
        <authorList>
            <person name="Joergensen T.S."/>
            <person name="Alvarez Arevalo M."/>
            <person name="Sterndorff E.B."/>
            <person name="Faurdal D."/>
            <person name="Vuksanovic O."/>
            <person name="Mourched A.-S."/>
            <person name="Charusanti P."/>
            <person name="Shaw S."/>
            <person name="Blin K."/>
            <person name="Weber T."/>
        </authorList>
    </citation>
    <scope>NUCLEOTIDE SEQUENCE</scope>
    <source>
        <strain evidence="1">NBC_01393</strain>
    </source>
</reference>
<accession>A0AAU3I9T6</accession>
<protein>
    <submittedName>
        <fullName evidence="1">Uncharacterized protein</fullName>
    </submittedName>
</protein>
<proteinExistence type="predicted"/>
<dbReference type="EMBL" id="CP109546">
    <property type="protein sequence ID" value="WTZ13276.1"/>
    <property type="molecule type" value="Genomic_DNA"/>
</dbReference>
<name>A0AAU3I9T6_9ACTN</name>
<dbReference type="AlphaFoldDB" id="A0AAU3I9T6"/>